<dbReference type="Gene3D" id="1.10.3730.20">
    <property type="match status" value="1"/>
</dbReference>
<keyword evidence="1" id="KW-1133">Transmembrane helix</keyword>
<keyword evidence="1" id="KW-0472">Membrane</keyword>
<dbReference type="EMBL" id="CADCUC010000687">
    <property type="protein sequence ID" value="CAA9364137.1"/>
    <property type="molecule type" value="Genomic_DNA"/>
</dbReference>
<feature type="transmembrane region" description="Helical" evidence="1">
    <location>
        <begin position="283"/>
        <end position="300"/>
    </location>
</feature>
<dbReference type="InterPro" id="IPR037185">
    <property type="entry name" value="EmrE-like"/>
</dbReference>
<evidence type="ECO:0000259" key="2">
    <source>
        <dbReference type="Pfam" id="PF00892"/>
    </source>
</evidence>
<feature type="transmembrane region" description="Helical" evidence="1">
    <location>
        <begin position="124"/>
        <end position="144"/>
    </location>
</feature>
<accession>A0A6J4MN84</accession>
<evidence type="ECO:0000256" key="1">
    <source>
        <dbReference type="SAM" id="Phobius"/>
    </source>
</evidence>
<sequence length="301" mass="31767">MDLTLLWIPATLAAAAAQTVRNATQRRLTETIGTVGATQVRFLYGFPFALVFLALVLGASGEHWPRPGRGFAAFIVTGAVTQILGTALMLAAMRERSFSVITATLKTEPVQVAVFGLAVLGDPLTPVTLLAIVVATLGVVVMSFKEGLAELTRAGLRPILLGVMAGACFGLAAIGFRGAILSLDAGSFLIRATTTLVWGLGLQTALLVVWLLFFDRAAMMGSLRAWRPSLFAGFLGALASQFWFIGFSLTAAANVRTLALVEVLMAQLVTPRLLSQATTRRELIGMTLIVLGVGLLLAAHS</sequence>
<feature type="transmembrane region" description="Helical" evidence="1">
    <location>
        <begin position="41"/>
        <end position="59"/>
    </location>
</feature>
<proteinExistence type="predicted"/>
<protein>
    <submittedName>
        <fullName evidence="3">Bll0213 protein</fullName>
    </submittedName>
</protein>
<evidence type="ECO:0000313" key="3">
    <source>
        <dbReference type="EMBL" id="CAA9364137.1"/>
    </source>
</evidence>
<feature type="transmembrane region" description="Helical" evidence="1">
    <location>
        <begin position="71"/>
        <end position="93"/>
    </location>
</feature>
<dbReference type="InterPro" id="IPR000620">
    <property type="entry name" value="EamA_dom"/>
</dbReference>
<organism evidence="3">
    <name type="scientific">uncultured Microvirga sp</name>
    <dbReference type="NCBI Taxonomy" id="412392"/>
    <lineage>
        <taxon>Bacteria</taxon>
        <taxon>Pseudomonadati</taxon>
        <taxon>Pseudomonadota</taxon>
        <taxon>Alphaproteobacteria</taxon>
        <taxon>Hyphomicrobiales</taxon>
        <taxon>Methylobacteriaceae</taxon>
        <taxon>Microvirga</taxon>
        <taxon>environmental samples</taxon>
    </lineage>
</organism>
<dbReference type="SUPFAM" id="SSF103481">
    <property type="entry name" value="Multidrug resistance efflux transporter EmrE"/>
    <property type="match status" value="2"/>
</dbReference>
<feature type="domain" description="EamA" evidence="2">
    <location>
        <begin position="7"/>
        <end position="143"/>
    </location>
</feature>
<keyword evidence="1" id="KW-0812">Transmembrane</keyword>
<reference evidence="3" key="1">
    <citation type="submission" date="2020-02" db="EMBL/GenBank/DDBJ databases">
        <authorList>
            <person name="Meier V. D."/>
        </authorList>
    </citation>
    <scope>NUCLEOTIDE SEQUENCE</scope>
    <source>
        <strain evidence="3">AVDCRST_MAG90</strain>
    </source>
</reference>
<dbReference type="AlphaFoldDB" id="A0A6J4MN84"/>
<feature type="transmembrane region" description="Helical" evidence="1">
    <location>
        <begin position="225"/>
        <end position="245"/>
    </location>
</feature>
<dbReference type="GO" id="GO:0016020">
    <property type="term" value="C:membrane"/>
    <property type="evidence" value="ECO:0007669"/>
    <property type="project" value="InterPro"/>
</dbReference>
<feature type="transmembrane region" description="Helical" evidence="1">
    <location>
        <begin position="188"/>
        <end position="213"/>
    </location>
</feature>
<gene>
    <name evidence="3" type="ORF">AVDCRST_MAG90-3229</name>
</gene>
<feature type="transmembrane region" description="Helical" evidence="1">
    <location>
        <begin position="156"/>
        <end position="176"/>
    </location>
</feature>
<dbReference type="Pfam" id="PF00892">
    <property type="entry name" value="EamA"/>
    <property type="match status" value="1"/>
</dbReference>
<name>A0A6J4MN84_9HYPH</name>